<comment type="caution">
    <text evidence="7">The sequence shown here is derived from an EMBL/GenBank/DDBJ whole genome shotgun (WGS) entry which is preliminary data.</text>
</comment>
<evidence type="ECO:0000313" key="7">
    <source>
        <dbReference type="EMBL" id="KAJ2804589.1"/>
    </source>
</evidence>
<dbReference type="InterPro" id="IPR036640">
    <property type="entry name" value="ABC1_TM_sf"/>
</dbReference>
<gene>
    <name evidence="7" type="ORF">H4R20_002443</name>
</gene>
<evidence type="ECO:0000256" key="6">
    <source>
        <dbReference type="SAM" id="Phobius"/>
    </source>
</evidence>
<dbReference type="InterPro" id="IPR050173">
    <property type="entry name" value="ABC_transporter_C-like"/>
</dbReference>
<evidence type="ECO:0000256" key="5">
    <source>
        <dbReference type="ARBA" id="ARBA00023136"/>
    </source>
</evidence>
<dbReference type="EMBL" id="JANBUO010000384">
    <property type="protein sequence ID" value="KAJ2804589.1"/>
    <property type="molecule type" value="Genomic_DNA"/>
</dbReference>
<keyword evidence="4 6" id="KW-1133">Transmembrane helix</keyword>
<feature type="non-terminal residue" evidence="7">
    <location>
        <position position="228"/>
    </location>
</feature>
<feature type="transmembrane region" description="Helical" evidence="6">
    <location>
        <begin position="147"/>
        <end position="166"/>
    </location>
</feature>
<dbReference type="OrthoDB" id="6500128at2759"/>
<keyword evidence="3" id="KW-0067">ATP-binding</keyword>
<feature type="transmembrane region" description="Helical" evidence="6">
    <location>
        <begin position="12"/>
        <end position="29"/>
    </location>
</feature>
<evidence type="ECO:0000256" key="3">
    <source>
        <dbReference type="ARBA" id="ARBA00022840"/>
    </source>
</evidence>
<keyword evidence="2" id="KW-0547">Nucleotide-binding</keyword>
<dbReference type="GO" id="GO:0005524">
    <property type="term" value="F:ATP binding"/>
    <property type="evidence" value="ECO:0007669"/>
    <property type="project" value="UniProtKB-KW"/>
</dbReference>
<evidence type="ECO:0000313" key="8">
    <source>
        <dbReference type="Proteomes" id="UP001140094"/>
    </source>
</evidence>
<dbReference type="SUPFAM" id="SSF90123">
    <property type="entry name" value="ABC transporter transmembrane region"/>
    <property type="match status" value="1"/>
</dbReference>
<name>A0A9W8I2H0_9FUNG</name>
<evidence type="ECO:0000256" key="4">
    <source>
        <dbReference type="ARBA" id="ARBA00022989"/>
    </source>
</evidence>
<dbReference type="Proteomes" id="UP001140094">
    <property type="component" value="Unassembled WGS sequence"/>
</dbReference>
<dbReference type="Gene3D" id="1.20.1560.10">
    <property type="entry name" value="ABC transporter type 1, transmembrane domain"/>
    <property type="match status" value="1"/>
</dbReference>
<keyword evidence="8" id="KW-1185">Reference proteome</keyword>
<organism evidence="7 8">
    <name type="scientific">Coemansia guatemalensis</name>
    <dbReference type="NCBI Taxonomy" id="2761395"/>
    <lineage>
        <taxon>Eukaryota</taxon>
        <taxon>Fungi</taxon>
        <taxon>Fungi incertae sedis</taxon>
        <taxon>Zoopagomycota</taxon>
        <taxon>Kickxellomycotina</taxon>
        <taxon>Kickxellomycetes</taxon>
        <taxon>Kickxellales</taxon>
        <taxon>Kickxellaceae</taxon>
        <taxon>Coemansia</taxon>
    </lineage>
</organism>
<keyword evidence="1 6" id="KW-0812">Transmembrane</keyword>
<sequence length="228" mass="25920">MVLGQSDADLWNATPVAVFLVSSLAAFVLECRPKNDKLYDWILSNAANGEESESLLARSPEKRANVFSRFTFAWMTPLLEKGRRTPLTMEDTFPLRKDFYPDEVSAKLQRHWQRELKRQTPSLLRASIRTFGSTWALSSAFKLMSDIVSFLNPILLSRLLGFVASYNTPQGEPIEYGYFYAAAMFIVACVQTLASQQHLVQNQRIRTIMKAGYITAIYQKTMLLSNDT</sequence>
<reference evidence="7" key="1">
    <citation type="submission" date="2022-07" db="EMBL/GenBank/DDBJ databases">
        <title>Phylogenomic reconstructions and comparative analyses of Kickxellomycotina fungi.</title>
        <authorList>
            <person name="Reynolds N.K."/>
            <person name="Stajich J.E."/>
            <person name="Barry K."/>
            <person name="Grigoriev I.V."/>
            <person name="Crous P."/>
            <person name="Smith M.E."/>
        </authorList>
    </citation>
    <scope>NUCLEOTIDE SEQUENCE</scope>
    <source>
        <strain evidence="7">NRRL 1565</strain>
    </source>
</reference>
<evidence type="ECO:0000256" key="2">
    <source>
        <dbReference type="ARBA" id="ARBA00022741"/>
    </source>
</evidence>
<dbReference type="AlphaFoldDB" id="A0A9W8I2H0"/>
<accession>A0A9W8I2H0</accession>
<keyword evidence="5 6" id="KW-0472">Membrane</keyword>
<protein>
    <recommendedName>
        <fullName evidence="9">ABC transmembrane type-1 domain-containing protein</fullName>
    </recommendedName>
</protein>
<evidence type="ECO:0008006" key="9">
    <source>
        <dbReference type="Google" id="ProtNLM"/>
    </source>
</evidence>
<feature type="transmembrane region" description="Helical" evidence="6">
    <location>
        <begin position="178"/>
        <end position="200"/>
    </location>
</feature>
<proteinExistence type="predicted"/>
<evidence type="ECO:0000256" key="1">
    <source>
        <dbReference type="ARBA" id="ARBA00022692"/>
    </source>
</evidence>
<dbReference type="PANTHER" id="PTHR24223">
    <property type="entry name" value="ATP-BINDING CASSETTE SUB-FAMILY C"/>
    <property type="match status" value="1"/>
</dbReference>
<dbReference type="GO" id="GO:0016020">
    <property type="term" value="C:membrane"/>
    <property type="evidence" value="ECO:0007669"/>
    <property type="project" value="InterPro"/>
</dbReference>